<gene>
    <name evidence="1" type="ORF">SAMN04488589_0271</name>
</gene>
<evidence type="ECO:0000313" key="2">
    <source>
        <dbReference type="Proteomes" id="UP000199259"/>
    </source>
</evidence>
<name>A0A7Z7FD73_9EURY</name>
<keyword evidence="2" id="KW-1185">Reference proteome</keyword>
<accession>A0A7Z7FD73</accession>
<dbReference type="AlphaFoldDB" id="A0A7Z7FD73"/>
<comment type="caution">
    <text evidence="1">The sequence shown here is derived from an EMBL/GenBank/DDBJ whole genome shotgun (WGS) entry which is preliminary data.</text>
</comment>
<reference evidence="1 2" key="1">
    <citation type="submission" date="2016-10" db="EMBL/GenBank/DDBJ databases">
        <authorList>
            <person name="Varghese N."/>
            <person name="Submissions S."/>
        </authorList>
    </citation>
    <scope>NUCLEOTIDE SEQUENCE [LARGE SCALE GENOMIC DNA]</scope>
    <source>
        <strain evidence="1 2">PL 12/M</strain>
    </source>
</reference>
<protein>
    <submittedName>
        <fullName evidence="1">Uncharacterized protein</fullName>
    </submittedName>
</protein>
<organism evidence="1 2">
    <name type="scientific">Methanolobus vulcani</name>
    <dbReference type="NCBI Taxonomy" id="38026"/>
    <lineage>
        <taxon>Archaea</taxon>
        <taxon>Methanobacteriati</taxon>
        <taxon>Methanobacteriota</taxon>
        <taxon>Stenosarchaea group</taxon>
        <taxon>Methanomicrobia</taxon>
        <taxon>Methanosarcinales</taxon>
        <taxon>Methanosarcinaceae</taxon>
        <taxon>Methanolobus</taxon>
    </lineage>
</organism>
<evidence type="ECO:0000313" key="1">
    <source>
        <dbReference type="EMBL" id="SDF29927.1"/>
    </source>
</evidence>
<proteinExistence type="predicted"/>
<dbReference type="Proteomes" id="UP000199259">
    <property type="component" value="Unassembled WGS sequence"/>
</dbReference>
<sequence>MEIFFLKEANHNLTEPFCLANTLKRCIIYDIVSFPVILVTGNP</sequence>
<dbReference type="EMBL" id="FNCA01000001">
    <property type="protein sequence ID" value="SDF29927.1"/>
    <property type="molecule type" value="Genomic_DNA"/>
</dbReference>